<organism evidence="3">
    <name type="scientific">Caenorhabditis brenneri</name>
    <name type="common">Nematode worm</name>
    <dbReference type="NCBI Taxonomy" id="135651"/>
    <lineage>
        <taxon>Eukaryota</taxon>
        <taxon>Metazoa</taxon>
        <taxon>Ecdysozoa</taxon>
        <taxon>Nematoda</taxon>
        <taxon>Chromadorea</taxon>
        <taxon>Rhabditida</taxon>
        <taxon>Rhabditina</taxon>
        <taxon>Rhabditomorpha</taxon>
        <taxon>Rhabditoidea</taxon>
        <taxon>Rhabditidae</taxon>
        <taxon>Peloderinae</taxon>
        <taxon>Caenorhabditis</taxon>
    </lineage>
</organism>
<keyword evidence="3" id="KW-1185">Reference proteome</keyword>
<reference evidence="3" key="1">
    <citation type="submission" date="2011-07" db="EMBL/GenBank/DDBJ databases">
        <authorList>
            <consortium name="Caenorhabditis brenneri Sequencing and Analysis Consortium"/>
            <person name="Wilson R.K."/>
        </authorList>
    </citation>
    <scope>NUCLEOTIDE SEQUENCE [LARGE SCALE GENOMIC DNA]</scope>
    <source>
        <strain evidence="3">PB2801</strain>
    </source>
</reference>
<name>G0NX35_CAEBE</name>
<dbReference type="InParanoid" id="G0NX35"/>
<dbReference type="EMBL" id="GL379969">
    <property type="protein sequence ID" value="EGT39379.1"/>
    <property type="molecule type" value="Genomic_DNA"/>
</dbReference>
<dbReference type="AlphaFoldDB" id="G0NX35"/>
<evidence type="ECO:0000313" key="3">
    <source>
        <dbReference type="Proteomes" id="UP000008068"/>
    </source>
</evidence>
<evidence type="ECO:0000256" key="1">
    <source>
        <dbReference type="SAM" id="MobiDB-lite"/>
    </source>
</evidence>
<feature type="region of interest" description="Disordered" evidence="1">
    <location>
        <begin position="121"/>
        <end position="152"/>
    </location>
</feature>
<gene>
    <name evidence="2" type="ORF">CAEBREN_09021</name>
</gene>
<proteinExistence type="predicted"/>
<accession>G0NX35</accession>
<dbReference type="HOGENOM" id="CLU_886307_0_0_1"/>
<dbReference type="Proteomes" id="UP000008068">
    <property type="component" value="Unassembled WGS sequence"/>
</dbReference>
<feature type="compositionally biased region" description="Low complexity" evidence="1">
    <location>
        <begin position="134"/>
        <end position="145"/>
    </location>
</feature>
<evidence type="ECO:0000313" key="2">
    <source>
        <dbReference type="EMBL" id="EGT39379.1"/>
    </source>
</evidence>
<protein>
    <submittedName>
        <fullName evidence="2">Uncharacterized protein</fullName>
    </submittedName>
</protein>
<sequence length="314" mass="35799">MQRNVAPSTAEFASFSNTLTIKSTTSILWRDSCSISPSPSLEKIWEKSKSGFGKVENFVWMTKKRIILYKNEEVHFKGVHTGRNQQIRLREERARSDSEARMRRQEIDMEFGSYEEEYDPMEADEDDMEHETLAPTSAGPSSSTPVGQSEHPVVHNQLPEDERQVSLTAPHPFASSVPFPLGNQTRTFYYYSLLKNIHNYILVLEDPIFELLRTEIVEELGKPETSELKIPGTQIAETLAYGIRIVGNNAKQNINPSSKPIQLMETLRFRKLLLLNVGFPKDDEGVTKITNLINTFSPEMMIPFAKLRFALESI</sequence>